<reference evidence="5 6" key="1">
    <citation type="submission" date="2020-04" db="EMBL/GenBank/DDBJ databases">
        <title>Chromosome-level genome assembly of a cyprinid fish Onychostoma macrolepis by integration of Nanopore Sequencing, Bionano and Hi-C technology.</title>
        <authorList>
            <person name="Wang D."/>
        </authorList>
    </citation>
    <scope>NUCLEOTIDE SEQUENCE [LARGE SCALE GENOMIC DNA]</scope>
    <source>
        <strain evidence="5">SWU-2019</strain>
        <tissue evidence="5">Muscle</tissue>
    </source>
</reference>
<evidence type="ECO:0000313" key="5">
    <source>
        <dbReference type="EMBL" id="KAF4110741.1"/>
    </source>
</evidence>
<dbReference type="Gene3D" id="3.40.395.10">
    <property type="entry name" value="Adenoviral Proteinase, Chain A"/>
    <property type="match status" value="1"/>
</dbReference>
<dbReference type="InterPro" id="IPR038765">
    <property type="entry name" value="Papain-like_cys_pep_sf"/>
</dbReference>
<dbReference type="SUPFAM" id="SSF54001">
    <property type="entry name" value="Cysteine proteinases"/>
    <property type="match status" value="1"/>
</dbReference>
<keyword evidence="3" id="KW-0378">Hydrolase</keyword>
<evidence type="ECO:0000313" key="6">
    <source>
        <dbReference type="Proteomes" id="UP000579812"/>
    </source>
</evidence>
<keyword evidence="6" id="KW-1185">Reference proteome</keyword>
<gene>
    <name evidence="5" type="ORF">G5714_007772</name>
</gene>
<dbReference type="GO" id="GO:0008234">
    <property type="term" value="F:cysteine-type peptidase activity"/>
    <property type="evidence" value="ECO:0007669"/>
    <property type="project" value="InterPro"/>
</dbReference>
<dbReference type="EMBL" id="JAAMOB010000007">
    <property type="protein sequence ID" value="KAF4110741.1"/>
    <property type="molecule type" value="Genomic_DNA"/>
</dbReference>
<evidence type="ECO:0000256" key="2">
    <source>
        <dbReference type="ARBA" id="ARBA00022670"/>
    </source>
</evidence>
<comment type="similarity">
    <text evidence="1">Belongs to the peptidase C48 family.</text>
</comment>
<dbReference type="GO" id="GO:0006508">
    <property type="term" value="P:proteolysis"/>
    <property type="evidence" value="ECO:0007669"/>
    <property type="project" value="UniProtKB-KW"/>
</dbReference>
<comment type="caution">
    <text evidence="5">The sequence shown here is derived from an EMBL/GenBank/DDBJ whole genome shotgun (WGS) entry which is preliminary data.</text>
</comment>
<protein>
    <recommendedName>
        <fullName evidence="4">Ubiquitin-like protease family profile domain-containing protein</fullName>
    </recommendedName>
</protein>
<dbReference type="PROSITE" id="PS50600">
    <property type="entry name" value="ULP_PROTEASE"/>
    <property type="match status" value="1"/>
</dbReference>
<evidence type="ECO:0000259" key="4">
    <source>
        <dbReference type="PROSITE" id="PS50600"/>
    </source>
</evidence>
<evidence type="ECO:0000256" key="3">
    <source>
        <dbReference type="ARBA" id="ARBA00022801"/>
    </source>
</evidence>
<name>A0A7J6CUD5_9TELE</name>
<dbReference type="InterPro" id="IPR003653">
    <property type="entry name" value="Peptidase_C48_C"/>
</dbReference>
<evidence type="ECO:0000256" key="1">
    <source>
        <dbReference type="ARBA" id="ARBA00005234"/>
    </source>
</evidence>
<accession>A0A7J6CUD5</accession>
<dbReference type="AlphaFoldDB" id="A0A7J6CUD5"/>
<organism evidence="5 6">
    <name type="scientific">Onychostoma macrolepis</name>
    <dbReference type="NCBI Taxonomy" id="369639"/>
    <lineage>
        <taxon>Eukaryota</taxon>
        <taxon>Metazoa</taxon>
        <taxon>Chordata</taxon>
        <taxon>Craniata</taxon>
        <taxon>Vertebrata</taxon>
        <taxon>Euteleostomi</taxon>
        <taxon>Actinopterygii</taxon>
        <taxon>Neopterygii</taxon>
        <taxon>Teleostei</taxon>
        <taxon>Ostariophysi</taxon>
        <taxon>Cypriniformes</taxon>
        <taxon>Cyprinidae</taxon>
        <taxon>Acrossocheilinae</taxon>
        <taxon>Onychostoma</taxon>
    </lineage>
</organism>
<dbReference type="Pfam" id="PF02902">
    <property type="entry name" value="Peptidase_C48"/>
    <property type="match status" value="1"/>
</dbReference>
<dbReference type="Proteomes" id="UP000579812">
    <property type="component" value="Unassembled WGS sequence"/>
</dbReference>
<sequence>MNVDGKSIDLKDDKGRFCPKINKDHLVHFLEEYPSKVPKLSDSFPVAVSSALTNPPGFTPAATTQPPVCAATTQPPALLQEIWARKKGGTLCSKIGPYKLFTWDIEHLRPGELLESEVINAYLSYLIKNYAGKAYVLDSFQATSIWQGNPSSMSFFAMNPGAYDVLIGTVNENNHWTLLVIYPKKLRILYLNSLGENQSKLEHCKKAVSKFMATKGNLGEKWECGKVPHCLQKDDNSRGVFVCKFAEAILKGGNLEFESTVANINVIRQDIGLCLLQETEDLSELCLACGDKYPYTEDTEDSWVCKLANCSSFHPASKHVITSVSLSDSV</sequence>
<feature type="domain" description="Ubiquitin-like protease family profile" evidence="4">
    <location>
        <begin position="98"/>
        <end position="249"/>
    </location>
</feature>
<keyword evidence="2" id="KW-0645">Protease</keyword>
<proteinExistence type="inferred from homology"/>